<evidence type="ECO:0000256" key="7">
    <source>
        <dbReference type="SAM" id="Phobius"/>
    </source>
</evidence>
<evidence type="ECO:0000256" key="2">
    <source>
        <dbReference type="ARBA" id="ARBA00022475"/>
    </source>
</evidence>
<keyword evidence="2" id="KW-1003">Cell membrane</keyword>
<dbReference type="Pfam" id="PF04024">
    <property type="entry name" value="PspC"/>
    <property type="match status" value="1"/>
</dbReference>
<evidence type="ECO:0000256" key="3">
    <source>
        <dbReference type="ARBA" id="ARBA00022692"/>
    </source>
</evidence>
<dbReference type="InterPro" id="IPR007168">
    <property type="entry name" value="Phageshock_PspC_N"/>
</dbReference>
<keyword evidence="3 7" id="KW-0812">Transmembrane</keyword>
<dbReference type="EMBL" id="VVXJ01000005">
    <property type="protein sequence ID" value="KAA2377216.1"/>
    <property type="molecule type" value="Genomic_DNA"/>
</dbReference>
<evidence type="ECO:0000313" key="10">
    <source>
        <dbReference type="EMBL" id="KAA2377216.1"/>
    </source>
</evidence>
<dbReference type="AlphaFoldDB" id="A0A5B3GC96"/>
<dbReference type="GeneID" id="92756380"/>
<dbReference type="Proteomes" id="UP000322658">
    <property type="component" value="Unassembled WGS sequence"/>
</dbReference>
<dbReference type="PANTHER" id="PTHR33885:SF3">
    <property type="entry name" value="PHAGE SHOCK PROTEIN C"/>
    <property type="match status" value="1"/>
</dbReference>
<evidence type="ECO:0000259" key="8">
    <source>
        <dbReference type="Pfam" id="PF04024"/>
    </source>
</evidence>
<evidence type="ECO:0000313" key="12">
    <source>
        <dbReference type="Proteomes" id="UP000323567"/>
    </source>
</evidence>
<feature type="domain" description="Phage shock protein PspC N-terminal" evidence="8">
    <location>
        <begin position="110"/>
        <end position="167"/>
    </location>
</feature>
<evidence type="ECO:0000313" key="9">
    <source>
        <dbReference type="EMBL" id="KAA2371265.1"/>
    </source>
</evidence>
<evidence type="ECO:0000313" key="11">
    <source>
        <dbReference type="Proteomes" id="UP000322658"/>
    </source>
</evidence>
<comment type="subcellular location">
    <subcellularLocation>
        <location evidence="1">Cell membrane</location>
        <topology evidence="1">Single-pass membrane protein</topology>
    </subcellularLocation>
</comment>
<dbReference type="GO" id="GO:0005886">
    <property type="term" value="C:plasma membrane"/>
    <property type="evidence" value="ECO:0007669"/>
    <property type="project" value="UniProtKB-SubCell"/>
</dbReference>
<dbReference type="PANTHER" id="PTHR33885">
    <property type="entry name" value="PHAGE SHOCK PROTEIN C"/>
    <property type="match status" value="1"/>
</dbReference>
<evidence type="ECO:0000256" key="4">
    <source>
        <dbReference type="ARBA" id="ARBA00022989"/>
    </source>
</evidence>
<reference evidence="11 12" key="1">
    <citation type="journal article" date="2019" name="Nat. Med.">
        <title>A library of human gut bacterial isolates paired with longitudinal multiomics data enables mechanistic microbiome research.</title>
        <authorList>
            <person name="Poyet M."/>
            <person name="Groussin M."/>
            <person name="Gibbons S.M."/>
            <person name="Avila-Pacheco J."/>
            <person name="Jiang X."/>
            <person name="Kearney S.M."/>
            <person name="Perrotta A.R."/>
            <person name="Berdy B."/>
            <person name="Zhao S."/>
            <person name="Lieberman T.D."/>
            <person name="Swanson P.K."/>
            <person name="Smith M."/>
            <person name="Roesemann S."/>
            <person name="Alexander J.E."/>
            <person name="Rich S.A."/>
            <person name="Livny J."/>
            <person name="Vlamakis H."/>
            <person name="Clish C."/>
            <person name="Bullock K."/>
            <person name="Deik A."/>
            <person name="Scott J."/>
            <person name="Pierce K.A."/>
            <person name="Xavier R.J."/>
            <person name="Alm E.J."/>
        </authorList>
    </citation>
    <scope>NUCLEOTIDE SEQUENCE [LARGE SCALE GENOMIC DNA]</scope>
    <source>
        <strain evidence="10 11">BIOML-A1</strain>
        <strain evidence="9 12">BIOML-A2</strain>
    </source>
</reference>
<organism evidence="9 12">
    <name type="scientific">Alistipes shahii</name>
    <dbReference type="NCBI Taxonomy" id="328814"/>
    <lineage>
        <taxon>Bacteria</taxon>
        <taxon>Pseudomonadati</taxon>
        <taxon>Bacteroidota</taxon>
        <taxon>Bacteroidia</taxon>
        <taxon>Bacteroidales</taxon>
        <taxon>Rikenellaceae</taxon>
        <taxon>Alistipes</taxon>
    </lineage>
</organism>
<proteinExistence type="predicted"/>
<feature type="compositionally biased region" description="Basic and acidic residues" evidence="6">
    <location>
        <begin position="84"/>
        <end position="94"/>
    </location>
</feature>
<dbReference type="EMBL" id="VVXK01000004">
    <property type="protein sequence ID" value="KAA2371265.1"/>
    <property type="molecule type" value="Genomic_DNA"/>
</dbReference>
<sequence>MKETVNVNIGSVAFILDEDAYRVLGSYFDDIRRRLPEGDAETMGDIEARVAEIFRERVASPMRVITLDVVRATMAQMGSPADFGEPRGAERSESAEGGTGTESAEQPPLRKLYRSRTERSIAGICGGLAAYFDSDPTLIRLLMLLLILFGGLSIWAYIILWIVIPEEPARKFNINSKNR</sequence>
<dbReference type="RefSeq" id="WP_015548042.1">
    <property type="nucleotide sequence ID" value="NZ_AP031448.1"/>
</dbReference>
<accession>A0A5B3GC96</accession>
<name>A0A5B3GC96_9BACT</name>
<feature type="transmembrane region" description="Helical" evidence="7">
    <location>
        <begin position="141"/>
        <end position="164"/>
    </location>
</feature>
<keyword evidence="4 7" id="KW-1133">Transmembrane helix</keyword>
<dbReference type="InterPro" id="IPR052027">
    <property type="entry name" value="PspC"/>
</dbReference>
<comment type="caution">
    <text evidence="9">The sequence shown here is derived from an EMBL/GenBank/DDBJ whole genome shotgun (WGS) entry which is preliminary data.</text>
</comment>
<keyword evidence="5 7" id="KW-0472">Membrane</keyword>
<evidence type="ECO:0000256" key="6">
    <source>
        <dbReference type="SAM" id="MobiDB-lite"/>
    </source>
</evidence>
<evidence type="ECO:0000256" key="1">
    <source>
        <dbReference type="ARBA" id="ARBA00004162"/>
    </source>
</evidence>
<feature type="region of interest" description="Disordered" evidence="6">
    <location>
        <begin position="78"/>
        <end position="110"/>
    </location>
</feature>
<evidence type="ECO:0000256" key="5">
    <source>
        <dbReference type="ARBA" id="ARBA00023136"/>
    </source>
</evidence>
<protein>
    <submittedName>
        <fullName evidence="9">PspC domain-containing protein</fullName>
    </submittedName>
</protein>
<gene>
    <name evidence="10" type="ORF">F2Y07_03520</name>
    <name evidence="9" type="ORF">F2Y13_04815</name>
</gene>
<dbReference type="Proteomes" id="UP000323567">
    <property type="component" value="Unassembled WGS sequence"/>
</dbReference>